<dbReference type="Proteomes" id="UP000037136">
    <property type="component" value="Unassembled WGS sequence"/>
</dbReference>
<accession>A0A2A9P8G5</accession>
<keyword evidence="3" id="KW-1185">Reference proteome</keyword>
<reference evidence="2 3" key="1">
    <citation type="journal article" date="2015" name="BMC Genomics">
        <title>Gene expression during zombie ant biting behavior reflects the complexity underlying fungal parasitic behavioral manipulation.</title>
        <authorList>
            <person name="de Bekker C."/>
            <person name="Ohm R.A."/>
            <person name="Loreto R.G."/>
            <person name="Sebastian A."/>
            <person name="Albert I."/>
            <person name="Merrow M."/>
            <person name="Brachmann A."/>
            <person name="Hughes D.P."/>
        </authorList>
    </citation>
    <scope>NUCLEOTIDE SEQUENCE [LARGE SCALE GENOMIC DNA]</scope>
    <source>
        <strain evidence="2 3">SC16a</strain>
    </source>
</reference>
<feature type="region of interest" description="Disordered" evidence="1">
    <location>
        <begin position="280"/>
        <end position="299"/>
    </location>
</feature>
<sequence>MLRPRAPASLFSPIRRVPRGGRSYSARQRGKGLEWPRLKRRPKRVIVPSVYNGSAPEKTAARKDGNDDDDDDGGGGGGGNENDAPVHTGASATSLMLTIHGLSPYIKPTDFQRLGCTSWLSAMKKVQPLRDARTLEPDPLGRYLITFTDDTAASTYRDTLARLHRLARHRLLSPTGLWQSTAPTPISSEKLDSLTFLPASQPLQMTRSRVYNKKPWVETLQRVVNAVGGGNQAGDKPRIILLRVYPPTLQSADVAHLIHKDGTARKCGWRVSDPYLLETDSEADSEADDDEPASARLHTSRPIRRADSFAAKRCRFALVCASVSEAHRFQRCWNQRTLLTHEEMKARHVFHATVIYW</sequence>
<feature type="compositionally biased region" description="Acidic residues" evidence="1">
    <location>
        <begin position="280"/>
        <end position="292"/>
    </location>
</feature>
<gene>
    <name evidence="2" type="ORF">XA68_15324</name>
</gene>
<feature type="region of interest" description="Disordered" evidence="1">
    <location>
        <begin position="1"/>
        <end position="88"/>
    </location>
</feature>
<dbReference type="EMBL" id="LAZP02000436">
    <property type="protein sequence ID" value="PFH57237.1"/>
    <property type="molecule type" value="Genomic_DNA"/>
</dbReference>
<organism evidence="2 3">
    <name type="scientific">Ophiocordyceps unilateralis</name>
    <name type="common">Zombie-ant fungus</name>
    <name type="synonym">Torrubia unilateralis</name>
    <dbReference type="NCBI Taxonomy" id="268505"/>
    <lineage>
        <taxon>Eukaryota</taxon>
        <taxon>Fungi</taxon>
        <taxon>Dikarya</taxon>
        <taxon>Ascomycota</taxon>
        <taxon>Pezizomycotina</taxon>
        <taxon>Sordariomycetes</taxon>
        <taxon>Hypocreomycetidae</taxon>
        <taxon>Hypocreales</taxon>
        <taxon>Ophiocordycipitaceae</taxon>
        <taxon>Ophiocordyceps</taxon>
    </lineage>
</organism>
<name>A0A2A9P8G5_OPHUN</name>
<reference evidence="2 3" key="2">
    <citation type="journal article" date="2017" name="Sci. Rep.">
        <title>Ant-infecting Ophiocordyceps genomes reveal a high diversity of potential behavioral manipulation genes and a possible major role for enterotoxins.</title>
        <authorList>
            <person name="de Bekker C."/>
            <person name="Ohm R.A."/>
            <person name="Evans H.C."/>
            <person name="Brachmann A."/>
            <person name="Hughes D.P."/>
        </authorList>
    </citation>
    <scope>NUCLEOTIDE SEQUENCE [LARGE SCALE GENOMIC DNA]</scope>
    <source>
        <strain evidence="2 3">SC16a</strain>
    </source>
</reference>
<comment type="caution">
    <text evidence="2">The sequence shown here is derived from an EMBL/GenBank/DDBJ whole genome shotgun (WGS) entry which is preliminary data.</text>
</comment>
<proteinExistence type="predicted"/>
<dbReference type="OrthoDB" id="5332316at2759"/>
<protein>
    <submittedName>
        <fullName evidence="2">Uncharacterized protein</fullName>
    </submittedName>
</protein>
<evidence type="ECO:0000256" key="1">
    <source>
        <dbReference type="SAM" id="MobiDB-lite"/>
    </source>
</evidence>
<dbReference type="AlphaFoldDB" id="A0A2A9P8G5"/>
<evidence type="ECO:0000313" key="2">
    <source>
        <dbReference type="EMBL" id="PFH57237.1"/>
    </source>
</evidence>
<evidence type="ECO:0000313" key="3">
    <source>
        <dbReference type="Proteomes" id="UP000037136"/>
    </source>
</evidence>